<protein>
    <submittedName>
        <fullName evidence="2">Uncharacterized protein</fullName>
    </submittedName>
</protein>
<name>A0A7S4Q8P7_9DINO</name>
<dbReference type="EMBL" id="HBNR01023267">
    <property type="protein sequence ID" value="CAE4575939.1"/>
    <property type="molecule type" value="Transcribed_RNA"/>
</dbReference>
<proteinExistence type="predicted"/>
<gene>
    <name evidence="2" type="ORF">AMON00008_LOCUS15559</name>
</gene>
<dbReference type="Pfam" id="PF13424">
    <property type="entry name" value="TPR_12"/>
    <property type="match status" value="1"/>
</dbReference>
<dbReference type="InterPro" id="IPR011990">
    <property type="entry name" value="TPR-like_helical_dom_sf"/>
</dbReference>
<accession>A0A7S4Q8P7</accession>
<feature type="repeat" description="TPR" evidence="1">
    <location>
        <begin position="529"/>
        <end position="562"/>
    </location>
</feature>
<organism evidence="2">
    <name type="scientific">Alexandrium monilatum</name>
    <dbReference type="NCBI Taxonomy" id="311494"/>
    <lineage>
        <taxon>Eukaryota</taxon>
        <taxon>Sar</taxon>
        <taxon>Alveolata</taxon>
        <taxon>Dinophyceae</taxon>
        <taxon>Gonyaulacales</taxon>
        <taxon>Pyrocystaceae</taxon>
        <taxon>Alexandrium</taxon>
    </lineage>
</organism>
<dbReference type="PROSITE" id="PS50005">
    <property type="entry name" value="TPR"/>
    <property type="match status" value="1"/>
</dbReference>
<evidence type="ECO:0000313" key="2">
    <source>
        <dbReference type="EMBL" id="CAE4575939.1"/>
    </source>
</evidence>
<keyword evidence="1" id="KW-0802">TPR repeat</keyword>
<dbReference type="AlphaFoldDB" id="A0A7S4Q8P7"/>
<dbReference type="SMART" id="SM00028">
    <property type="entry name" value="TPR"/>
    <property type="match status" value="3"/>
</dbReference>
<reference evidence="2" key="1">
    <citation type="submission" date="2021-01" db="EMBL/GenBank/DDBJ databases">
        <authorList>
            <person name="Corre E."/>
            <person name="Pelletier E."/>
            <person name="Niang G."/>
            <person name="Scheremetjew M."/>
            <person name="Finn R."/>
            <person name="Kale V."/>
            <person name="Holt S."/>
            <person name="Cochrane G."/>
            <person name="Meng A."/>
            <person name="Brown T."/>
            <person name="Cohen L."/>
        </authorList>
    </citation>
    <scope>NUCLEOTIDE SEQUENCE</scope>
    <source>
        <strain evidence="2">CCMP3105</strain>
    </source>
</reference>
<dbReference type="InterPro" id="IPR019734">
    <property type="entry name" value="TPR_rpt"/>
</dbReference>
<dbReference type="Gene3D" id="1.25.40.10">
    <property type="entry name" value="Tetratricopeptide repeat domain"/>
    <property type="match status" value="2"/>
</dbReference>
<sequence>MAAVAFRVAALLGERGSSDTDGGWTPEALRRLMVNLGMDEQRADTLASTASAELGKVGSEMNFVDFLRWLFAGEADTSATGDPADPSFGHSLRGVSVHHLSTELTRRVEAAGLNRESKIYEFEPKVIRPAGERMWCPRDQQLGAAYVDTLRGADDVGMATIMLSYTWGYRLRDITDSLDAYCQRERLDPKRVYVWICCLCINQHKVVASSKSGSTISFEVFQEEFGSRVRNIGHVVPLMAPWENPFFLSRVWCVFEMYKATSENVKTTIIMPPQEEDDFRKALRDQTGMDEVWKNLGNVDAETAQASVEADRKHIMALIAQGPGFTAFNSRVVSKLKGWMVDSSEGYLSTSMAGITTVGDGEFLGICQSVNKMLRWTGEYDRAGELLEPASERVANVKSQDAANLLRQVGIIRRKKRNFSGAEATFQQAKAVSEQLASGMKTANGALLLMNMGILRAEQRDDRAAALFSQAEDLAAELGLLETNIAGLTYQWWGYFERRRARLDRAEELFTKALEAFDKTNALETPIGKSMYQEMGELRQAQGDLTGALEYYERALEVHTRFGLADSVEFRSINECIEDVKQRLEGPKN</sequence>
<dbReference type="SUPFAM" id="SSF48452">
    <property type="entry name" value="TPR-like"/>
    <property type="match status" value="1"/>
</dbReference>
<evidence type="ECO:0000256" key="1">
    <source>
        <dbReference type="PROSITE-ProRule" id="PRU00339"/>
    </source>
</evidence>